<comment type="caution">
    <text evidence="3">The sequence shown here is derived from an EMBL/GenBank/DDBJ whole genome shotgun (WGS) entry which is preliminary data.</text>
</comment>
<evidence type="ECO:0000313" key="4">
    <source>
        <dbReference type="Proteomes" id="UP000230956"/>
    </source>
</evidence>
<proteinExistence type="predicted"/>
<dbReference type="AlphaFoldDB" id="A0A2M7TBB2"/>
<dbReference type="Proteomes" id="UP000230956">
    <property type="component" value="Unassembled WGS sequence"/>
</dbReference>
<evidence type="ECO:0000313" key="3">
    <source>
        <dbReference type="EMBL" id="PIZ42419.1"/>
    </source>
</evidence>
<dbReference type="EMBL" id="PFNG01000014">
    <property type="protein sequence ID" value="PIZ42419.1"/>
    <property type="molecule type" value="Genomic_DNA"/>
</dbReference>
<reference evidence="4" key="1">
    <citation type="submission" date="2017-09" db="EMBL/GenBank/DDBJ databases">
        <title>Depth-based differentiation of microbial function through sediment-hosted aquifers and enrichment of novel symbionts in the deep terrestrial subsurface.</title>
        <authorList>
            <person name="Probst A.J."/>
            <person name="Ladd B."/>
            <person name="Jarett J.K."/>
            <person name="Geller-Mcgrath D.E."/>
            <person name="Sieber C.M.K."/>
            <person name="Emerson J.B."/>
            <person name="Anantharaman K."/>
            <person name="Thomas B.C."/>
            <person name="Malmstrom R."/>
            <person name="Stieglmeier M."/>
            <person name="Klingl A."/>
            <person name="Woyke T."/>
            <person name="Ryan C.M."/>
            <person name="Banfield J.F."/>
        </authorList>
    </citation>
    <scope>NUCLEOTIDE SEQUENCE [LARGE SCALE GENOMIC DNA]</scope>
</reference>
<evidence type="ECO:0000256" key="1">
    <source>
        <dbReference type="SAM" id="MobiDB-lite"/>
    </source>
</evidence>
<accession>A0A2M7TBB2</accession>
<organism evidence="3 4">
    <name type="scientific">Candidatus Aquicultor secundus</name>
    <dbReference type="NCBI Taxonomy" id="1973895"/>
    <lineage>
        <taxon>Bacteria</taxon>
        <taxon>Bacillati</taxon>
        <taxon>Actinomycetota</taxon>
        <taxon>Candidatus Aquicultoria</taxon>
        <taxon>Candidatus Aquicultorales</taxon>
        <taxon>Candidatus Aquicultoraceae</taxon>
        <taxon>Candidatus Aquicultor</taxon>
    </lineage>
</organism>
<feature type="compositionally biased region" description="Low complexity" evidence="1">
    <location>
        <begin position="233"/>
        <end position="261"/>
    </location>
</feature>
<evidence type="ECO:0000256" key="2">
    <source>
        <dbReference type="SAM" id="SignalP"/>
    </source>
</evidence>
<protein>
    <submittedName>
        <fullName evidence="3">Uncharacterized protein</fullName>
    </submittedName>
</protein>
<feature type="chain" id="PRO_5039295357" evidence="2">
    <location>
        <begin position="24"/>
        <end position="270"/>
    </location>
</feature>
<feature type="region of interest" description="Disordered" evidence="1">
    <location>
        <begin position="226"/>
        <end position="270"/>
    </location>
</feature>
<keyword evidence="2" id="KW-0732">Signal</keyword>
<name>A0A2M7TBB2_9ACTN</name>
<sequence length="270" mass="30207">MKLSGSKKITAIFAALASTIAITGLTMKNKQGHHECSCADAGCDCNDTFEELHVPEPSVQKVSRVRKLGTRKADTDPATGTRTVEVLTDMFNEVKGKTLPNESIAKIIMSLINLQNAVRPEDVIDIRNIHFMKYGKQNHMVIDLYTAHFGAPRYEEELNRLWHDVFLAEDFWNADFIKVRVTAKDKKSGDSLETISCSLDDVCKYLLKQSSAEEFQSSWTRKRAKTGKADDFNGTNNINNRNNRNDTNSSNTNSSNNTSGNKKLGKLKRA</sequence>
<gene>
    <name evidence="3" type="ORF">COY37_00470</name>
</gene>
<dbReference type="RefSeq" id="WP_286678374.1">
    <property type="nucleotide sequence ID" value="NZ_MNXI01000078.1"/>
</dbReference>
<feature type="signal peptide" evidence="2">
    <location>
        <begin position="1"/>
        <end position="23"/>
    </location>
</feature>